<protein>
    <submittedName>
        <fullName evidence="3">RNA ligase</fullName>
    </submittedName>
</protein>
<organism evidence="3 4">
    <name type="scientific">Candidatus Brocadia carolinensis</name>
    <dbReference type="NCBI Taxonomy" id="1004156"/>
    <lineage>
        <taxon>Bacteria</taxon>
        <taxon>Pseudomonadati</taxon>
        <taxon>Planctomycetota</taxon>
        <taxon>Candidatus Brocadiia</taxon>
        <taxon>Candidatus Brocadiales</taxon>
        <taxon>Candidatus Brocadiaceae</taxon>
        <taxon>Candidatus Brocadia</taxon>
    </lineage>
</organism>
<dbReference type="Gene3D" id="3.30.1490.70">
    <property type="match status" value="1"/>
</dbReference>
<name>A0A1V4AY08_9BACT</name>
<accession>A0A1V4AY08</accession>
<dbReference type="PRINTS" id="PR01048">
    <property type="entry name" value="Y414FAMILY"/>
</dbReference>
<dbReference type="Pfam" id="PF18330">
    <property type="entry name" value="Lig_C"/>
    <property type="match status" value="1"/>
</dbReference>
<dbReference type="InterPro" id="IPR041596">
    <property type="entry name" value="Lig_Pab1020_C"/>
</dbReference>
<dbReference type="GO" id="GO:0016874">
    <property type="term" value="F:ligase activity"/>
    <property type="evidence" value="ECO:0007669"/>
    <property type="project" value="UniProtKB-KW"/>
</dbReference>
<dbReference type="Pfam" id="PF09414">
    <property type="entry name" value="RNA_ligase"/>
    <property type="match status" value="1"/>
</dbReference>
<evidence type="ECO:0000259" key="2">
    <source>
        <dbReference type="Pfam" id="PF18330"/>
    </source>
</evidence>
<dbReference type="InterPro" id="IPR021122">
    <property type="entry name" value="RNA_ligase_dom_REL/Rnl2"/>
</dbReference>
<evidence type="ECO:0000313" key="3">
    <source>
        <dbReference type="EMBL" id="OOP58027.1"/>
    </source>
</evidence>
<keyword evidence="3" id="KW-0436">Ligase</keyword>
<gene>
    <name evidence="3" type="ORF">AYP45_00100</name>
</gene>
<dbReference type="STRING" id="1004156.AYP45_00100"/>
<dbReference type="EMBL" id="AYTS01000002">
    <property type="protein sequence ID" value="OOP58027.1"/>
    <property type="molecule type" value="Genomic_DNA"/>
</dbReference>
<comment type="caution">
    <text evidence="3">The sequence shown here is derived from an EMBL/GenBank/DDBJ whole genome shotgun (WGS) entry which is preliminary data.</text>
</comment>
<dbReference type="Gene3D" id="3.30.70.2160">
    <property type="match status" value="1"/>
</dbReference>
<dbReference type="Gene3D" id="3.10.450.740">
    <property type="match status" value="1"/>
</dbReference>
<proteinExistence type="predicted"/>
<reference evidence="3 4" key="1">
    <citation type="journal article" date="2017" name="Water Res.">
        <title>Discovery and metagenomic analysis of an anammox bacterial enrichment related to Candidatus "Brocadia caroliniensis" in a full-scale glycerol-fed nitritation-denitritation separate centrate treatment process.</title>
        <authorList>
            <person name="Park H."/>
            <person name="Brotto A.C."/>
            <person name="van Loosdrecht M.C."/>
            <person name="Chandran K."/>
        </authorList>
    </citation>
    <scope>NUCLEOTIDE SEQUENCE [LARGE SCALE GENOMIC DNA]</scope>
    <source>
        <strain evidence="3">26THWARD</strain>
    </source>
</reference>
<feature type="domain" description="RNA ligase Pab1020 C-terminal" evidence="2">
    <location>
        <begin position="254"/>
        <end position="375"/>
    </location>
</feature>
<dbReference type="Proteomes" id="UP000189681">
    <property type="component" value="Unassembled WGS sequence"/>
</dbReference>
<evidence type="ECO:0000313" key="4">
    <source>
        <dbReference type="Proteomes" id="UP000189681"/>
    </source>
</evidence>
<dbReference type="SUPFAM" id="SSF56091">
    <property type="entry name" value="DNA ligase/mRNA capping enzyme, catalytic domain"/>
    <property type="match status" value="1"/>
</dbReference>
<sequence length="380" mass="43970">MSKYLHMQMYDVVKQAGIAESTWQGAVENHDAVSEEFDGVRFFRITKKIGTLGKGTVITEEGIIFGFPSIARILHLENGVRNAYTHPFYVEEKVDGYNVRIVRIQGRILVFSRGAYVCPFSTDRIADFLEIEKIFDDIPGLIVCGEFAGPDNPYNIEHPPYVKEDVGFFAFDLMMINQSHNIPVDERYKIFDHYRIPTAKRFGQFSVSDVSGLKKIVKELDESGCEGIVMKPTYPAEKTLKYVTLGSCLRDINVTAPLMTEMASEFFTHRIIRAAMFIHEQMQELQPEVFSQLGKVLLRPIYENIAKAVRNEVIDEKFLLRFREERNIQRMIEHLRKCKVKFEVISKNKRGNYWHVMFARKCYATYEILQKHLQGATHVD</sequence>
<dbReference type="AlphaFoldDB" id="A0A1V4AY08"/>
<dbReference type="NCBIfam" id="TIGR01209">
    <property type="entry name" value="RNA ligase"/>
    <property type="match status" value="1"/>
</dbReference>
<feature type="domain" description="RNA ligase" evidence="1">
    <location>
        <begin position="87"/>
        <end position="243"/>
    </location>
</feature>
<dbReference type="Gene3D" id="3.30.470.30">
    <property type="entry name" value="DNA ligase/mRNA capping enzyme"/>
    <property type="match status" value="1"/>
</dbReference>
<evidence type="ECO:0000259" key="1">
    <source>
        <dbReference type="Pfam" id="PF09414"/>
    </source>
</evidence>
<dbReference type="InterPro" id="IPR001072">
    <property type="entry name" value="RNA_ligase_Pab1020"/>
</dbReference>